<sequence>MSSSDNLNVIISAIGKASYDTPKAIYKSVIPKGSVSKAFSKPSAADLSSDITNIVENKFIISIPNQINAENGTSELAAAALLSLDESFSAEDITEPEIYVYLYDNDYSAIVTLIPGMDGAVSATSRFVKTKQFENISSADDLSSLFDGSLSIEGLSFKEVSL</sequence>
<evidence type="ECO:0000313" key="1">
    <source>
        <dbReference type="EMBL" id="MPN05633.1"/>
    </source>
</evidence>
<gene>
    <name evidence="1" type="ORF">SDC9_152884</name>
</gene>
<reference evidence="1" key="1">
    <citation type="submission" date="2019-08" db="EMBL/GenBank/DDBJ databases">
        <authorList>
            <person name="Kucharzyk K."/>
            <person name="Murdoch R.W."/>
            <person name="Higgins S."/>
            <person name="Loffler F."/>
        </authorList>
    </citation>
    <scope>NUCLEOTIDE SEQUENCE</scope>
</reference>
<dbReference type="AlphaFoldDB" id="A0A645EYZ7"/>
<proteinExistence type="predicted"/>
<dbReference type="EMBL" id="VSSQ01051542">
    <property type="protein sequence ID" value="MPN05633.1"/>
    <property type="molecule type" value="Genomic_DNA"/>
</dbReference>
<comment type="caution">
    <text evidence="1">The sequence shown here is derived from an EMBL/GenBank/DDBJ whole genome shotgun (WGS) entry which is preliminary data.</text>
</comment>
<organism evidence="1">
    <name type="scientific">bioreactor metagenome</name>
    <dbReference type="NCBI Taxonomy" id="1076179"/>
    <lineage>
        <taxon>unclassified sequences</taxon>
        <taxon>metagenomes</taxon>
        <taxon>ecological metagenomes</taxon>
    </lineage>
</organism>
<accession>A0A645EYZ7</accession>
<protein>
    <submittedName>
        <fullName evidence="1">Uncharacterized protein</fullName>
    </submittedName>
</protein>
<name>A0A645EYZ7_9ZZZZ</name>